<dbReference type="InterPro" id="IPR023198">
    <property type="entry name" value="PGP-like_dom2"/>
</dbReference>
<dbReference type="PANTHER" id="PTHR43434">
    <property type="entry name" value="PHOSPHOGLYCOLATE PHOSPHATASE"/>
    <property type="match status" value="1"/>
</dbReference>
<sequence>MAQTLFFDFDGTVADSFATAIDIINTLAHQYHFQTVQKNDIAELRQQTLRKTFKKLGVKWYKLPQIMISARQLFSQKLHQVPIFEFWQPTLEKLSQQNNIQLIILSSNSPENIRQFLDQYQWSQYFSHIIAGSSLFGKARLIKKTCAEHNINPNQAYYIGDEARDIKAAKQLSMTNIAVSWGFQCPEFLQQYQPDYLIHHPNELLKIFKLI</sequence>
<reference evidence="1 2" key="1">
    <citation type="submission" date="2016-08" db="EMBL/GenBank/DDBJ databases">
        <title>Draft genome sequence of Candidatus Piscirickettsia litoralis, from seawater.</title>
        <authorList>
            <person name="Wan X."/>
            <person name="Lee A.J."/>
            <person name="Hou S."/>
            <person name="Donachie S.P."/>
        </authorList>
    </citation>
    <scope>NUCLEOTIDE SEQUENCE [LARGE SCALE GENOMIC DNA]</scope>
    <source>
        <strain evidence="1 2">Y2</strain>
    </source>
</reference>
<accession>A0ABX3AB90</accession>
<dbReference type="EMBL" id="MDTU01000001">
    <property type="protein sequence ID" value="ODN43409.1"/>
    <property type="molecule type" value="Genomic_DNA"/>
</dbReference>
<dbReference type="Gene3D" id="3.40.50.1000">
    <property type="entry name" value="HAD superfamily/HAD-like"/>
    <property type="match status" value="1"/>
</dbReference>
<name>A0ABX3AB90_9GAMM</name>
<keyword evidence="1" id="KW-0378">Hydrolase</keyword>
<dbReference type="InterPro" id="IPR050155">
    <property type="entry name" value="HAD-like_hydrolase_sf"/>
</dbReference>
<keyword evidence="2" id="KW-1185">Reference proteome</keyword>
<dbReference type="InterPro" id="IPR023214">
    <property type="entry name" value="HAD_sf"/>
</dbReference>
<dbReference type="GO" id="GO:0016787">
    <property type="term" value="F:hydrolase activity"/>
    <property type="evidence" value="ECO:0007669"/>
    <property type="project" value="UniProtKB-KW"/>
</dbReference>
<dbReference type="InterPro" id="IPR036412">
    <property type="entry name" value="HAD-like_sf"/>
</dbReference>
<dbReference type="RefSeq" id="WP_069313206.1">
    <property type="nucleotide sequence ID" value="NZ_MDTU01000001.1"/>
</dbReference>
<comment type="caution">
    <text evidence="1">The sequence shown here is derived from an EMBL/GenBank/DDBJ whole genome shotgun (WGS) entry which is preliminary data.</text>
</comment>
<dbReference type="SUPFAM" id="SSF56784">
    <property type="entry name" value="HAD-like"/>
    <property type="match status" value="1"/>
</dbReference>
<proteinExistence type="predicted"/>
<dbReference type="NCBIfam" id="TIGR01549">
    <property type="entry name" value="HAD-SF-IA-v1"/>
    <property type="match status" value="1"/>
</dbReference>
<dbReference type="InterPro" id="IPR006439">
    <property type="entry name" value="HAD-SF_hydro_IA"/>
</dbReference>
<dbReference type="PANTHER" id="PTHR43434:SF13">
    <property type="entry name" value="PHOSPHOGLYCOLATE PHOSPHATASE"/>
    <property type="match status" value="1"/>
</dbReference>
<gene>
    <name evidence="1" type="ORF">BGC07_11360</name>
</gene>
<dbReference type="SFLD" id="SFLDS00003">
    <property type="entry name" value="Haloacid_Dehalogenase"/>
    <property type="match status" value="1"/>
</dbReference>
<organism evidence="1 2">
    <name type="scientific">Piscirickettsia litoralis</name>
    <dbReference type="NCBI Taxonomy" id="1891921"/>
    <lineage>
        <taxon>Bacteria</taxon>
        <taxon>Pseudomonadati</taxon>
        <taxon>Pseudomonadota</taxon>
        <taxon>Gammaproteobacteria</taxon>
        <taxon>Thiotrichales</taxon>
        <taxon>Piscirickettsiaceae</taxon>
        <taxon>Piscirickettsia</taxon>
    </lineage>
</organism>
<dbReference type="Proteomes" id="UP000094329">
    <property type="component" value="Unassembled WGS sequence"/>
</dbReference>
<dbReference type="Pfam" id="PF13419">
    <property type="entry name" value="HAD_2"/>
    <property type="match status" value="1"/>
</dbReference>
<dbReference type="Gene3D" id="1.10.150.240">
    <property type="entry name" value="Putative phosphatase, domain 2"/>
    <property type="match status" value="1"/>
</dbReference>
<dbReference type="InterPro" id="IPR041492">
    <property type="entry name" value="HAD_2"/>
</dbReference>
<evidence type="ECO:0000313" key="2">
    <source>
        <dbReference type="Proteomes" id="UP000094329"/>
    </source>
</evidence>
<dbReference type="SFLD" id="SFLDG01129">
    <property type="entry name" value="C1.5:_HAD__Beta-PGM__Phosphata"/>
    <property type="match status" value="1"/>
</dbReference>
<evidence type="ECO:0000313" key="1">
    <source>
        <dbReference type="EMBL" id="ODN43409.1"/>
    </source>
</evidence>
<protein>
    <submittedName>
        <fullName evidence="1">HAD family hydrolase</fullName>
    </submittedName>
</protein>